<dbReference type="Proteomes" id="UP000615446">
    <property type="component" value="Unassembled WGS sequence"/>
</dbReference>
<evidence type="ECO:0000313" key="1">
    <source>
        <dbReference type="EMBL" id="GBC00146.1"/>
    </source>
</evidence>
<evidence type="ECO:0000313" key="2">
    <source>
        <dbReference type="EMBL" id="GES79946.1"/>
    </source>
</evidence>
<name>A0A2Z6RCC7_9GLOM</name>
<evidence type="ECO:0000313" key="3">
    <source>
        <dbReference type="Proteomes" id="UP000247702"/>
    </source>
</evidence>
<gene>
    <name evidence="2" type="ORF">RCL2_000724500</name>
    <name evidence="1" type="ORF">RclHR1_03760010</name>
</gene>
<comment type="caution">
    <text evidence="1">The sequence shown here is derived from an EMBL/GenBank/DDBJ whole genome shotgun (WGS) entry which is preliminary data.</text>
</comment>
<dbReference type="EMBL" id="BLAL01000046">
    <property type="protein sequence ID" value="GES79946.1"/>
    <property type="molecule type" value="Genomic_DNA"/>
</dbReference>
<protein>
    <submittedName>
        <fullName evidence="1">Uncharacterized protein</fullName>
    </submittedName>
</protein>
<dbReference type="Proteomes" id="UP000247702">
    <property type="component" value="Unassembled WGS sequence"/>
</dbReference>
<dbReference type="AlphaFoldDB" id="A0A2Z6RCC7"/>
<reference evidence="1 3" key="1">
    <citation type="submission" date="2017-11" db="EMBL/GenBank/DDBJ databases">
        <title>The genome of Rhizophagus clarus HR1 reveals common genetic basis of auxotrophy among arbuscular mycorrhizal fungi.</title>
        <authorList>
            <person name="Kobayashi Y."/>
        </authorList>
    </citation>
    <scope>NUCLEOTIDE SEQUENCE [LARGE SCALE GENOMIC DNA]</scope>
    <source>
        <strain evidence="1 3">HR1</strain>
    </source>
</reference>
<accession>A0A2Z6RCC7</accession>
<keyword evidence="3" id="KW-1185">Reference proteome</keyword>
<dbReference type="OrthoDB" id="2314453at2759"/>
<organism evidence="1 3">
    <name type="scientific">Rhizophagus clarus</name>
    <dbReference type="NCBI Taxonomy" id="94130"/>
    <lineage>
        <taxon>Eukaryota</taxon>
        <taxon>Fungi</taxon>
        <taxon>Fungi incertae sedis</taxon>
        <taxon>Mucoromycota</taxon>
        <taxon>Glomeromycotina</taxon>
        <taxon>Glomeromycetes</taxon>
        <taxon>Glomerales</taxon>
        <taxon>Glomeraceae</taxon>
        <taxon>Rhizophagus</taxon>
    </lineage>
</organism>
<reference evidence="2" key="2">
    <citation type="submission" date="2019-10" db="EMBL/GenBank/DDBJ databases">
        <title>Conservation and host-specific expression of non-tandemly repeated heterogenous ribosome RNA gene in arbuscular mycorrhizal fungi.</title>
        <authorList>
            <person name="Maeda T."/>
            <person name="Kobayashi Y."/>
            <person name="Nakagawa T."/>
            <person name="Ezawa T."/>
            <person name="Yamaguchi K."/>
            <person name="Bino T."/>
            <person name="Nishimoto Y."/>
            <person name="Shigenobu S."/>
            <person name="Kawaguchi M."/>
        </authorList>
    </citation>
    <scope>NUCLEOTIDE SEQUENCE</scope>
    <source>
        <strain evidence="2">HR1</strain>
    </source>
</reference>
<dbReference type="EMBL" id="BEXD01003068">
    <property type="protein sequence ID" value="GBC00146.1"/>
    <property type="molecule type" value="Genomic_DNA"/>
</dbReference>
<sequence length="169" mass="19703">MAAVPARIIRKDSIYRYELKNFLKYLNYDEIHSIPFENDPNKVAIHVRLFTTNNILTGKDIFKWNIEKEARRLQVNNKHLIDSATDIVWRSTITLSQRQQFESLSNNANIINRNIRQNVEDIHYSVSQINVTQATDSALADNFYNGIVKFNENSNIDTLILPVGLFKEY</sequence>
<proteinExistence type="predicted"/>